<sequence length="592" mass="64899">MAQLADQHGLLSMEETQNVYALGQLPGVRDQLVALRDQLRINPHDAGAVGQLHRFIIGAVQEFQHLDNADYDALGPTRVPPVHDLKAFDEILRAALAQPDGTPLRIIVEILECLPYDHPKNFHPLRRDVPGDPEPQGTRLVVLAVEAVLGAIAPDLKYWVHDPFAQCRAPPLQAAVERGALGSTRVPAAWIETAQLLSEIFFDLIQHLNIEVTHIMANGDVARRLADMPNLNGALDLFSETLRSAFFGLEAYQLYHPSVLANSAYVELRTALLYRRCIILAWIADKPDRLRDIYDALAALLQLEVDTFDVIAGVARYDATTDPDLHDTFFAVSCFVKGFVRLFGTGKFGRRPQLDETNSGTIACSGYVARRRAWAKKYDRKDEPDLSVEAWLTLFEKEDPSTLRALLVDSGFGEAESLAPEEILPFFRTVKEELVAKVGALDDPPFGSAAPSTTEPHINSNERPRAQPSQARKIHNRQRKAWELSGRQGEPGDWHMTGLERSGRQGAPCYRLLNLATVSGPSGTAGSQAIGLVSEFSPPAFAVPASGKSTPVALNIENLDLYAAGGLIGNLTQLVTAGSLGRARARIAHLYS</sequence>
<dbReference type="RefSeq" id="XP_018267873.1">
    <property type="nucleotide sequence ID" value="XM_018418343.1"/>
</dbReference>
<dbReference type="AlphaFoldDB" id="A0A0P9EJI5"/>
<dbReference type="STRING" id="578459.A0A0P9EJI5"/>
<proteinExistence type="predicted"/>
<feature type="region of interest" description="Disordered" evidence="1">
    <location>
        <begin position="441"/>
        <end position="494"/>
    </location>
</feature>
<organism evidence="2 3">
    <name type="scientific">Rhodotorula graminis (strain WP1)</name>
    <dbReference type="NCBI Taxonomy" id="578459"/>
    <lineage>
        <taxon>Eukaryota</taxon>
        <taxon>Fungi</taxon>
        <taxon>Dikarya</taxon>
        <taxon>Basidiomycota</taxon>
        <taxon>Pucciniomycotina</taxon>
        <taxon>Microbotryomycetes</taxon>
        <taxon>Sporidiobolales</taxon>
        <taxon>Sporidiobolaceae</taxon>
        <taxon>Rhodotorula</taxon>
    </lineage>
</organism>
<evidence type="ECO:0000256" key="1">
    <source>
        <dbReference type="SAM" id="MobiDB-lite"/>
    </source>
</evidence>
<dbReference type="GeneID" id="28978790"/>
<protein>
    <submittedName>
        <fullName evidence="2">Uncharacterized protein</fullName>
    </submittedName>
</protein>
<evidence type="ECO:0000313" key="3">
    <source>
        <dbReference type="Proteomes" id="UP000053890"/>
    </source>
</evidence>
<evidence type="ECO:0000313" key="2">
    <source>
        <dbReference type="EMBL" id="KPV71824.1"/>
    </source>
</evidence>
<reference evidence="2 3" key="1">
    <citation type="journal article" date="2015" name="Front. Microbiol.">
        <title>Genome sequence of the plant growth promoting endophytic yeast Rhodotorula graminis WP1.</title>
        <authorList>
            <person name="Firrincieli A."/>
            <person name="Otillar R."/>
            <person name="Salamov A."/>
            <person name="Schmutz J."/>
            <person name="Khan Z."/>
            <person name="Redman R.S."/>
            <person name="Fleck N.D."/>
            <person name="Lindquist E."/>
            <person name="Grigoriev I.V."/>
            <person name="Doty S.L."/>
        </authorList>
    </citation>
    <scope>NUCLEOTIDE SEQUENCE [LARGE SCALE GENOMIC DNA]</scope>
    <source>
        <strain evidence="2 3">WP1</strain>
    </source>
</reference>
<dbReference type="OrthoDB" id="10459513at2759"/>
<accession>A0A0P9EJI5</accession>
<dbReference type="Proteomes" id="UP000053890">
    <property type="component" value="Unassembled WGS sequence"/>
</dbReference>
<name>A0A0P9EJI5_RHOGW</name>
<gene>
    <name evidence="2" type="ORF">RHOBADRAFT_56434</name>
</gene>
<dbReference type="EMBL" id="KQ474091">
    <property type="protein sequence ID" value="KPV71824.1"/>
    <property type="molecule type" value="Genomic_DNA"/>
</dbReference>
<feature type="compositionally biased region" description="Polar residues" evidence="1">
    <location>
        <begin position="450"/>
        <end position="459"/>
    </location>
</feature>
<keyword evidence="3" id="KW-1185">Reference proteome</keyword>